<name>A0AAQ3QA76_9LILI</name>
<feature type="region of interest" description="Disordered" evidence="9">
    <location>
        <begin position="145"/>
        <end position="170"/>
    </location>
</feature>
<evidence type="ECO:0000313" key="11">
    <source>
        <dbReference type="Proteomes" id="UP001327560"/>
    </source>
</evidence>
<dbReference type="AlphaFoldDB" id="A0AAQ3QA76"/>
<dbReference type="InterPro" id="IPR004282">
    <property type="entry name" value="CemA"/>
</dbReference>
<keyword evidence="2" id="KW-0813">Transport</keyword>
<evidence type="ECO:0000256" key="5">
    <source>
        <dbReference type="ARBA" id="ARBA00022989"/>
    </source>
</evidence>
<protein>
    <submittedName>
        <fullName evidence="10">Uncharacterized protein</fullName>
    </submittedName>
</protein>
<evidence type="ECO:0000256" key="1">
    <source>
        <dbReference type="ARBA" id="ARBA00004141"/>
    </source>
</evidence>
<keyword evidence="6" id="KW-0406">Ion transport</keyword>
<evidence type="ECO:0000256" key="9">
    <source>
        <dbReference type="SAM" id="MobiDB-lite"/>
    </source>
</evidence>
<comment type="subcellular location">
    <subcellularLocation>
        <location evidence="1">Membrane</location>
        <topology evidence="1">Multi-pass membrane protein</topology>
    </subcellularLocation>
</comment>
<dbReference type="EMBL" id="CP136893">
    <property type="protein sequence ID" value="WOL05181.1"/>
    <property type="molecule type" value="Genomic_DNA"/>
</dbReference>
<evidence type="ECO:0000313" key="10">
    <source>
        <dbReference type="EMBL" id="WOL05181.1"/>
    </source>
</evidence>
<evidence type="ECO:0000256" key="7">
    <source>
        <dbReference type="ARBA" id="ARBA00023136"/>
    </source>
</evidence>
<sequence length="201" mass="22460">MRPRFIHVLDEHFHGCIACMGTKFSSTMRGLGGIVTPVVQRPPSTCLLLCLRGVLNEDRAFCGWLEIKFFLDGDDGSWFSWSAEDVLEADGLGEEHEDEDEQDDEIFESWKSMAEAIIELHGAQEDERNEEGLACEDWLGGDGLAGGDSSSWGQDSGREEEQLNEVNDDPEEIMREKGILGAIKDSIVGDEDLLLFEDRVF</sequence>
<evidence type="ECO:0000256" key="3">
    <source>
        <dbReference type="ARBA" id="ARBA00022692"/>
    </source>
</evidence>
<evidence type="ECO:0000256" key="2">
    <source>
        <dbReference type="ARBA" id="ARBA00022448"/>
    </source>
</evidence>
<evidence type="ECO:0000256" key="8">
    <source>
        <dbReference type="ARBA" id="ARBA00043980"/>
    </source>
</evidence>
<dbReference type="GO" id="GO:1902600">
    <property type="term" value="P:proton transmembrane transport"/>
    <property type="evidence" value="ECO:0007669"/>
    <property type="project" value="UniProtKB-KW"/>
</dbReference>
<dbReference type="PANTHER" id="PTHR33650:SF1">
    <property type="entry name" value="CHLOROPLAST ENVELOPE MEMBRANE PROTEIN"/>
    <property type="match status" value="1"/>
</dbReference>
<keyword evidence="3" id="KW-0812">Transmembrane</keyword>
<evidence type="ECO:0000256" key="4">
    <source>
        <dbReference type="ARBA" id="ARBA00022781"/>
    </source>
</evidence>
<dbReference type="GO" id="GO:0016020">
    <property type="term" value="C:membrane"/>
    <property type="evidence" value="ECO:0007669"/>
    <property type="project" value="UniProtKB-SubCell"/>
</dbReference>
<organism evidence="10 11">
    <name type="scientific">Canna indica</name>
    <name type="common">Indian-shot</name>
    <dbReference type="NCBI Taxonomy" id="4628"/>
    <lineage>
        <taxon>Eukaryota</taxon>
        <taxon>Viridiplantae</taxon>
        <taxon>Streptophyta</taxon>
        <taxon>Embryophyta</taxon>
        <taxon>Tracheophyta</taxon>
        <taxon>Spermatophyta</taxon>
        <taxon>Magnoliopsida</taxon>
        <taxon>Liliopsida</taxon>
        <taxon>Zingiberales</taxon>
        <taxon>Cannaceae</taxon>
        <taxon>Canna</taxon>
    </lineage>
</organism>
<evidence type="ECO:0000256" key="6">
    <source>
        <dbReference type="ARBA" id="ARBA00023065"/>
    </source>
</evidence>
<keyword evidence="7" id="KW-0472">Membrane</keyword>
<comment type="similarity">
    <text evidence="8">Belongs to the CemA family.</text>
</comment>
<keyword evidence="5" id="KW-1133">Transmembrane helix</keyword>
<dbReference type="Proteomes" id="UP001327560">
    <property type="component" value="Chromosome 4"/>
</dbReference>
<proteinExistence type="inferred from homology"/>
<keyword evidence="4" id="KW-0375">Hydrogen ion transport</keyword>
<keyword evidence="11" id="KW-1185">Reference proteome</keyword>
<gene>
    <name evidence="10" type="ORF">Cni_G13907</name>
</gene>
<reference evidence="10 11" key="1">
    <citation type="submission" date="2023-10" db="EMBL/GenBank/DDBJ databases">
        <title>Chromosome-scale genome assembly provides insights into flower coloration mechanisms of Canna indica.</title>
        <authorList>
            <person name="Li C."/>
        </authorList>
    </citation>
    <scope>NUCLEOTIDE SEQUENCE [LARGE SCALE GENOMIC DNA]</scope>
    <source>
        <tissue evidence="10">Flower</tissue>
    </source>
</reference>
<accession>A0AAQ3QA76</accession>
<dbReference type="PANTHER" id="PTHR33650">
    <property type="entry name" value="CHLOROPLAST ENVELOPE MEMBRANE PROTEIN-RELATED"/>
    <property type="match status" value="1"/>
</dbReference>